<comment type="caution">
    <text evidence="1">The sequence shown here is derived from an EMBL/GenBank/DDBJ whole genome shotgun (WGS) entry which is preliminary data.</text>
</comment>
<evidence type="ECO:0000313" key="2">
    <source>
        <dbReference type="Proteomes" id="UP000790377"/>
    </source>
</evidence>
<organism evidence="1 2">
    <name type="scientific">Hygrophoropsis aurantiaca</name>
    <dbReference type="NCBI Taxonomy" id="72124"/>
    <lineage>
        <taxon>Eukaryota</taxon>
        <taxon>Fungi</taxon>
        <taxon>Dikarya</taxon>
        <taxon>Basidiomycota</taxon>
        <taxon>Agaricomycotina</taxon>
        <taxon>Agaricomycetes</taxon>
        <taxon>Agaricomycetidae</taxon>
        <taxon>Boletales</taxon>
        <taxon>Coniophorineae</taxon>
        <taxon>Hygrophoropsidaceae</taxon>
        <taxon>Hygrophoropsis</taxon>
    </lineage>
</organism>
<name>A0ACB8A139_9AGAM</name>
<dbReference type="Proteomes" id="UP000790377">
    <property type="component" value="Unassembled WGS sequence"/>
</dbReference>
<sequence length="336" mass="37037">MPDNARAAFLRTPLGPVDTLKRFSFLKYIKRKGPKDDLHEATYYLEVSMDQLATIRRLAKDMADDSVVEETLERVEGRCEDLEIRSKYLQVARDRRSTFTKIFSSSLDRDIRDFLLATHTLSVEAKRASDTVTTRHSRRTFNTRNLEIATPAEFDTVAGPNIPPTARIEGVSITQLPSNGQIGDNYRRIIQEVADIIMGRNGGTSDIESEAATPLRRSNSLNSIRTSSTYFTPPPSPSPSLPDLPDPDIPHGRDIPPSRPRVAIVSPADIIRGAGNFSASPITHLGSGDIHNHYYGNVTFNVIQDSQLLGESVNPTFNTRSSGTQGATFSNPTSPA</sequence>
<gene>
    <name evidence="1" type="ORF">BJ138DRAFT_1161935</name>
</gene>
<keyword evidence="2" id="KW-1185">Reference proteome</keyword>
<reference evidence="1" key="1">
    <citation type="journal article" date="2021" name="New Phytol.">
        <title>Evolutionary innovations through gain and loss of genes in the ectomycorrhizal Boletales.</title>
        <authorList>
            <person name="Wu G."/>
            <person name="Miyauchi S."/>
            <person name="Morin E."/>
            <person name="Kuo A."/>
            <person name="Drula E."/>
            <person name="Varga T."/>
            <person name="Kohler A."/>
            <person name="Feng B."/>
            <person name="Cao Y."/>
            <person name="Lipzen A."/>
            <person name="Daum C."/>
            <person name="Hundley H."/>
            <person name="Pangilinan J."/>
            <person name="Johnson J."/>
            <person name="Barry K."/>
            <person name="LaButti K."/>
            <person name="Ng V."/>
            <person name="Ahrendt S."/>
            <person name="Min B."/>
            <person name="Choi I.G."/>
            <person name="Park H."/>
            <person name="Plett J.M."/>
            <person name="Magnuson J."/>
            <person name="Spatafora J.W."/>
            <person name="Nagy L.G."/>
            <person name="Henrissat B."/>
            <person name="Grigoriev I.V."/>
            <person name="Yang Z.L."/>
            <person name="Xu J."/>
            <person name="Martin F.M."/>
        </authorList>
    </citation>
    <scope>NUCLEOTIDE SEQUENCE</scope>
    <source>
        <strain evidence="1">ATCC 28755</strain>
    </source>
</reference>
<dbReference type="EMBL" id="MU267983">
    <property type="protein sequence ID" value="KAH7906723.1"/>
    <property type="molecule type" value="Genomic_DNA"/>
</dbReference>
<evidence type="ECO:0000313" key="1">
    <source>
        <dbReference type="EMBL" id="KAH7906723.1"/>
    </source>
</evidence>
<proteinExistence type="predicted"/>
<protein>
    <submittedName>
        <fullName evidence="1">Uncharacterized protein</fullName>
    </submittedName>
</protein>
<accession>A0ACB8A139</accession>